<evidence type="ECO:0000313" key="3">
    <source>
        <dbReference type="Proteomes" id="UP000053263"/>
    </source>
</evidence>
<gene>
    <name evidence="2" type="ORF">PLICRDRAFT_452566</name>
</gene>
<dbReference type="Gene3D" id="1.20.1280.50">
    <property type="match status" value="1"/>
</dbReference>
<keyword evidence="3" id="KW-1185">Reference proteome</keyword>
<accession>A0A0C9SQ71</accession>
<reference evidence="2 3" key="1">
    <citation type="submission" date="2014-06" db="EMBL/GenBank/DDBJ databases">
        <title>Evolutionary Origins and Diversification of the Mycorrhizal Mutualists.</title>
        <authorList>
            <consortium name="DOE Joint Genome Institute"/>
            <consortium name="Mycorrhizal Genomics Consortium"/>
            <person name="Kohler A."/>
            <person name="Kuo A."/>
            <person name="Nagy L.G."/>
            <person name="Floudas D."/>
            <person name="Copeland A."/>
            <person name="Barry K.W."/>
            <person name="Cichocki N."/>
            <person name="Veneault-Fourrey C."/>
            <person name="LaButti K."/>
            <person name="Lindquist E.A."/>
            <person name="Lipzen A."/>
            <person name="Lundell T."/>
            <person name="Morin E."/>
            <person name="Murat C."/>
            <person name="Riley R."/>
            <person name="Ohm R."/>
            <person name="Sun H."/>
            <person name="Tunlid A."/>
            <person name="Henrissat B."/>
            <person name="Grigoriev I.V."/>
            <person name="Hibbett D.S."/>
            <person name="Martin F."/>
        </authorList>
    </citation>
    <scope>NUCLEOTIDE SEQUENCE [LARGE SCALE GENOMIC DNA]</scope>
    <source>
        <strain evidence="2 3">FD-325 SS-3</strain>
    </source>
</reference>
<dbReference type="SUPFAM" id="SSF52047">
    <property type="entry name" value="RNI-like"/>
    <property type="match status" value="1"/>
</dbReference>
<dbReference type="Proteomes" id="UP000053263">
    <property type="component" value="Unassembled WGS sequence"/>
</dbReference>
<dbReference type="AlphaFoldDB" id="A0A0C9SQ71"/>
<evidence type="ECO:0008006" key="4">
    <source>
        <dbReference type="Google" id="ProtNLM"/>
    </source>
</evidence>
<sequence length="493" mass="55268">MSEDLDSDGSQELLNSVGQAISRLQEKQSQLKRELEQVELSLAHKRIQFSQLKNENVRVARLPPEILSMIFEAGNHLDPPYADGRQKIWCLSTRMPVLPFRSAVSSVSTHWRAVALRVESLWRAVRIRGTVNIDLAILDAILARSGAAGLSLTFVGSDGTPPTRSLMNLICTHIQRWESFALQMGTMDILHDVLGWLRHAYAPRLRDFSVSSRCAIGARLLVQPMPIFQGGAPSLRALVYNCVSPRYVVPPYHAITSLDLGTQRKLMTFDEFRSTLNHFACLEELIIRDNCALAWPAAHTYPATLPCLRSICIAPDDFLSPHGTTLPLAFIRAPLLDTVAFSNLLEFDRGFFDAMRHGLAYTPCRLPAVRTMSVSYCQWEDDNAEGIMEVFPRLSHIILNEFNPRDSPCHPLLRSSEGVPLGLDVQKITFKTALLPTHVRKLHELLEDRSRKGVLVPIICFTGQAMSRMSSDSLDLLKSVVTVIEEDEFISLF</sequence>
<evidence type="ECO:0000256" key="1">
    <source>
        <dbReference type="SAM" id="Coils"/>
    </source>
</evidence>
<proteinExistence type="predicted"/>
<dbReference type="OrthoDB" id="8048523at2759"/>
<protein>
    <recommendedName>
        <fullName evidence="4">F-box domain-containing protein</fullName>
    </recommendedName>
</protein>
<keyword evidence="1" id="KW-0175">Coiled coil</keyword>
<dbReference type="HOGENOM" id="CLU_547598_0_0_1"/>
<feature type="coiled-coil region" evidence="1">
    <location>
        <begin position="14"/>
        <end position="55"/>
    </location>
</feature>
<dbReference type="EMBL" id="KN832578">
    <property type="protein sequence ID" value="KII83412.1"/>
    <property type="molecule type" value="Genomic_DNA"/>
</dbReference>
<name>A0A0C9SQ71_PLICR</name>
<evidence type="ECO:0000313" key="2">
    <source>
        <dbReference type="EMBL" id="KII83412.1"/>
    </source>
</evidence>
<organism evidence="2 3">
    <name type="scientific">Plicaturopsis crispa FD-325 SS-3</name>
    <dbReference type="NCBI Taxonomy" id="944288"/>
    <lineage>
        <taxon>Eukaryota</taxon>
        <taxon>Fungi</taxon>
        <taxon>Dikarya</taxon>
        <taxon>Basidiomycota</taxon>
        <taxon>Agaricomycotina</taxon>
        <taxon>Agaricomycetes</taxon>
        <taxon>Agaricomycetidae</taxon>
        <taxon>Amylocorticiales</taxon>
        <taxon>Amylocorticiaceae</taxon>
        <taxon>Plicatura</taxon>
        <taxon>Plicaturopsis crispa</taxon>
    </lineage>
</organism>